<dbReference type="STRING" id="1408157.A0A1J7JPE9"/>
<dbReference type="AlphaFoldDB" id="A0A1J7JPE9"/>
<dbReference type="InParanoid" id="A0A1J7JPE9"/>
<dbReference type="PROSITE" id="PS51459">
    <property type="entry name" value="FIDO"/>
    <property type="match status" value="1"/>
</dbReference>
<proteinExistence type="predicted"/>
<gene>
    <name evidence="2" type="ORF">CONLIGDRAFT_48582</name>
</gene>
<organism evidence="2 3">
    <name type="scientific">Coniochaeta ligniaria NRRL 30616</name>
    <dbReference type="NCBI Taxonomy" id="1408157"/>
    <lineage>
        <taxon>Eukaryota</taxon>
        <taxon>Fungi</taxon>
        <taxon>Dikarya</taxon>
        <taxon>Ascomycota</taxon>
        <taxon>Pezizomycotina</taxon>
        <taxon>Sordariomycetes</taxon>
        <taxon>Sordariomycetidae</taxon>
        <taxon>Coniochaetales</taxon>
        <taxon>Coniochaetaceae</taxon>
        <taxon>Coniochaeta</taxon>
    </lineage>
</organism>
<evidence type="ECO:0000259" key="1">
    <source>
        <dbReference type="PROSITE" id="PS51459"/>
    </source>
</evidence>
<dbReference type="SUPFAM" id="SSF140931">
    <property type="entry name" value="Fic-like"/>
    <property type="match status" value="1"/>
</dbReference>
<dbReference type="EMBL" id="KV875093">
    <property type="protein sequence ID" value="OIW35265.1"/>
    <property type="molecule type" value="Genomic_DNA"/>
</dbReference>
<dbReference type="Proteomes" id="UP000182658">
    <property type="component" value="Unassembled WGS sequence"/>
</dbReference>
<dbReference type="OrthoDB" id="4935535at2759"/>
<keyword evidence="3" id="KW-1185">Reference proteome</keyword>
<reference evidence="2 3" key="1">
    <citation type="submission" date="2016-10" db="EMBL/GenBank/DDBJ databases">
        <title>Draft genome sequence of Coniochaeta ligniaria NRRL30616, a lignocellulolytic fungus for bioabatement of inhibitors in plant biomass hydrolysates.</title>
        <authorList>
            <consortium name="DOE Joint Genome Institute"/>
            <person name="Jimenez D.J."/>
            <person name="Hector R.E."/>
            <person name="Riley R."/>
            <person name="Sun H."/>
            <person name="Grigoriev I.V."/>
            <person name="Van Elsas J.D."/>
            <person name="Nichols N.N."/>
        </authorList>
    </citation>
    <scope>NUCLEOTIDE SEQUENCE [LARGE SCALE GENOMIC DNA]</scope>
    <source>
        <strain evidence="2 3">NRRL 30616</strain>
    </source>
</reference>
<accession>A0A1J7JPE9</accession>
<name>A0A1J7JPE9_9PEZI</name>
<dbReference type="InterPro" id="IPR003812">
    <property type="entry name" value="Fido"/>
</dbReference>
<dbReference type="InterPro" id="IPR036597">
    <property type="entry name" value="Fido-like_dom_sf"/>
</dbReference>
<dbReference type="Gene3D" id="1.10.3290.10">
    <property type="entry name" value="Fido-like domain"/>
    <property type="match status" value="1"/>
</dbReference>
<evidence type="ECO:0000313" key="3">
    <source>
        <dbReference type="Proteomes" id="UP000182658"/>
    </source>
</evidence>
<sequence>MEHVGADLTATYQICRPMFLSRSRPIPNVPVQLPQAANRAAVIGHFNRVGLRAEPRSMDSCEHEVLGHALAAMHIINQVVIEGKDLDATIILETHDFLTQGLRKAEDRVPCGWCERSDCYREYYTTSSDTKIWCVDERFKQTVEILAEPLRGMVRSAVEAGRMDPVGLAALFCQSAHGSHAVDGGDKRLTRLIMNALLLKYGGVMVAVGSDNSMLEVYQEIALKSETAALRCVGGKDGGPQEMQQIHKEFSTFLLQLVHRSMQRWRQALETGV</sequence>
<evidence type="ECO:0000313" key="2">
    <source>
        <dbReference type="EMBL" id="OIW35265.1"/>
    </source>
</evidence>
<protein>
    <recommendedName>
        <fullName evidence="1">Fido domain-containing protein</fullName>
    </recommendedName>
</protein>
<feature type="domain" description="Fido" evidence="1">
    <location>
        <begin position="86"/>
        <end position="256"/>
    </location>
</feature>